<evidence type="ECO:0000256" key="9">
    <source>
        <dbReference type="ARBA" id="ARBA00023160"/>
    </source>
</evidence>
<dbReference type="FunFam" id="3.40.47.10:FF:000018">
    <property type="entry name" value="3-oxoacyl-[acyl-carrier-protein] synthase 2"/>
    <property type="match status" value="1"/>
</dbReference>
<keyword evidence="6 14" id="KW-0808">Transferase</keyword>
<dbReference type="SUPFAM" id="SSF53901">
    <property type="entry name" value="Thiolase-like"/>
    <property type="match status" value="2"/>
</dbReference>
<evidence type="ECO:0000256" key="7">
    <source>
        <dbReference type="ARBA" id="ARBA00022832"/>
    </source>
</evidence>
<keyword evidence="9 14" id="KW-0275">Fatty acid biosynthesis</keyword>
<dbReference type="InterPro" id="IPR016039">
    <property type="entry name" value="Thiolase-like"/>
</dbReference>
<keyword evidence="8" id="KW-0443">Lipid metabolism</keyword>
<organism evidence="18 19">
    <name type="scientific">Enterococcus villorum</name>
    <dbReference type="NCBI Taxonomy" id="112904"/>
    <lineage>
        <taxon>Bacteria</taxon>
        <taxon>Bacillati</taxon>
        <taxon>Bacillota</taxon>
        <taxon>Bacilli</taxon>
        <taxon>Lactobacillales</taxon>
        <taxon>Enterococcaceae</taxon>
        <taxon>Enterococcus</taxon>
    </lineage>
</organism>
<feature type="domain" description="Ketosynthase family 3 (KS3)" evidence="17">
    <location>
        <begin position="2"/>
        <end position="408"/>
    </location>
</feature>
<evidence type="ECO:0000256" key="14">
    <source>
        <dbReference type="PIRNR" id="PIRNR000447"/>
    </source>
</evidence>
<keyword evidence="5 14" id="KW-0444">Lipid biosynthesis</keyword>
<feature type="active site" description="For beta-ketoacyl synthase activity" evidence="15">
    <location>
        <position position="163"/>
    </location>
</feature>
<evidence type="ECO:0000256" key="5">
    <source>
        <dbReference type="ARBA" id="ARBA00022516"/>
    </source>
</evidence>
<evidence type="ECO:0000256" key="1">
    <source>
        <dbReference type="ARBA" id="ARBA00005194"/>
    </source>
</evidence>
<comment type="similarity">
    <text evidence="2 14 16">Belongs to the thiolase-like superfamily. Beta-ketoacyl-ACP synthases family.</text>
</comment>
<comment type="caution">
    <text evidence="18">The sequence shown here is derived from an EMBL/GenBank/DDBJ whole genome shotgun (WGS) entry which is preliminary data.</text>
</comment>
<dbReference type="Pfam" id="PF00109">
    <property type="entry name" value="ketoacyl-synt"/>
    <property type="match status" value="1"/>
</dbReference>
<dbReference type="InterPro" id="IPR017568">
    <property type="entry name" value="3-oxoacyl-ACP_synth-2"/>
</dbReference>
<dbReference type="UniPathway" id="UPA00094"/>
<dbReference type="CDD" id="cd00834">
    <property type="entry name" value="KAS_I_II"/>
    <property type="match status" value="1"/>
</dbReference>
<proteinExistence type="inferred from homology"/>
<comment type="catalytic activity">
    <reaction evidence="13 14">
        <text>a fatty acyl-[ACP] + malonyl-[ACP] + H(+) = a 3-oxoacyl-[ACP] + holo-[ACP] + CO2</text>
        <dbReference type="Rhea" id="RHEA:22836"/>
        <dbReference type="Rhea" id="RHEA-COMP:9623"/>
        <dbReference type="Rhea" id="RHEA-COMP:9685"/>
        <dbReference type="Rhea" id="RHEA-COMP:9916"/>
        <dbReference type="Rhea" id="RHEA-COMP:14125"/>
        <dbReference type="ChEBI" id="CHEBI:15378"/>
        <dbReference type="ChEBI" id="CHEBI:16526"/>
        <dbReference type="ChEBI" id="CHEBI:64479"/>
        <dbReference type="ChEBI" id="CHEBI:78449"/>
        <dbReference type="ChEBI" id="CHEBI:78776"/>
        <dbReference type="ChEBI" id="CHEBI:138651"/>
    </reaction>
</comment>
<dbReference type="SMART" id="SM00825">
    <property type="entry name" value="PKS_KS"/>
    <property type="match status" value="1"/>
</dbReference>
<evidence type="ECO:0000256" key="10">
    <source>
        <dbReference type="ARBA" id="ARBA00023315"/>
    </source>
</evidence>
<dbReference type="AlphaFoldDB" id="A0A511J1N3"/>
<evidence type="ECO:0000256" key="8">
    <source>
        <dbReference type="ARBA" id="ARBA00023098"/>
    </source>
</evidence>
<evidence type="ECO:0000256" key="6">
    <source>
        <dbReference type="ARBA" id="ARBA00022679"/>
    </source>
</evidence>
<protein>
    <recommendedName>
        <fullName evidence="4 14">3-oxoacyl-[acyl-carrier-protein] synthase 2</fullName>
        <ecNumber evidence="3 14">2.3.1.179</ecNumber>
    </recommendedName>
</protein>
<dbReference type="EMBL" id="BJWF01000011">
    <property type="protein sequence ID" value="GEL91917.1"/>
    <property type="molecule type" value="Genomic_DNA"/>
</dbReference>
<evidence type="ECO:0000256" key="2">
    <source>
        <dbReference type="ARBA" id="ARBA00008467"/>
    </source>
</evidence>
<evidence type="ECO:0000256" key="11">
    <source>
        <dbReference type="ARBA" id="ARBA00024006"/>
    </source>
</evidence>
<name>A0A511J1N3_9ENTE</name>
<dbReference type="InterPro" id="IPR000794">
    <property type="entry name" value="Beta-ketoacyl_synthase"/>
</dbReference>
<keyword evidence="10 14" id="KW-0012">Acyltransferase</keyword>
<comment type="pathway">
    <text evidence="1 14">Lipid metabolism; fatty acid biosynthesis.</text>
</comment>
<evidence type="ECO:0000259" key="17">
    <source>
        <dbReference type="PROSITE" id="PS52004"/>
    </source>
</evidence>
<evidence type="ECO:0000256" key="13">
    <source>
        <dbReference type="ARBA" id="ARBA00047659"/>
    </source>
</evidence>
<evidence type="ECO:0000256" key="16">
    <source>
        <dbReference type="RuleBase" id="RU003694"/>
    </source>
</evidence>
<sequence length="409" mass="43792">MVKRVVITGSGTISSSGRDVEELWMNVSNGISGIKKIEAEGFGSLETRIGGVIDHYAIEQYLDRKERKKTDRFTHFALISSMQALLEASFDPDDFDLEKCGVIIGTGIGGVRSLIENQNIIETKGNHRVSPLVVPKTIGNIAAGFVSIKTGFKGITMCPVSACASGNQAIGEAFLKIKFGLSEAMLAGGTEASITPIAYAGYNQIKALSIRNDQPHLASRPFDINRDGFVMSEGAGVVFLEEFEHAKSRGAKILGEIIGYGMTTDAYHMTTPHSDGASRAMQKALAMGKIEANEIDYLNAHATGTKVGDISESNAIKKVFGKYADQLLISSTKSSTGHLLGAAGGIEAVISLKAMAHNILPPTINLTEVDEACDLNYIPHQKIYHQTDIVLSNGFGFGGHNTSIIIRKV</sequence>
<accession>A0A511J1N3</accession>
<dbReference type="PANTHER" id="PTHR11712">
    <property type="entry name" value="POLYKETIDE SYNTHASE-RELATED"/>
    <property type="match status" value="1"/>
</dbReference>
<dbReference type="PANTHER" id="PTHR11712:SF336">
    <property type="entry name" value="3-OXOACYL-[ACYL-CARRIER-PROTEIN] SYNTHASE, MITOCHONDRIAL"/>
    <property type="match status" value="1"/>
</dbReference>
<dbReference type="NCBIfam" id="TIGR03150">
    <property type="entry name" value="fabF"/>
    <property type="match status" value="1"/>
</dbReference>
<evidence type="ECO:0000313" key="19">
    <source>
        <dbReference type="Proteomes" id="UP000321830"/>
    </source>
</evidence>
<dbReference type="PROSITE" id="PS52004">
    <property type="entry name" value="KS3_2"/>
    <property type="match status" value="1"/>
</dbReference>
<dbReference type="NCBIfam" id="NF005589">
    <property type="entry name" value="PRK07314.1"/>
    <property type="match status" value="1"/>
</dbReference>
<evidence type="ECO:0000313" key="18">
    <source>
        <dbReference type="EMBL" id="GEL91917.1"/>
    </source>
</evidence>
<dbReference type="GO" id="GO:0006633">
    <property type="term" value="P:fatty acid biosynthetic process"/>
    <property type="evidence" value="ECO:0007669"/>
    <property type="project" value="UniProtKB-UniRule"/>
</dbReference>
<dbReference type="PROSITE" id="PS00606">
    <property type="entry name" value="KS3_1"/>
    <property type="match status" value="1"/>
</dbReference>
<evidence type="ECO:0000256" key="3">
    <source>
        <dbReference type="ARBA" id="ARBA00012356"/>
    </source>
</evidence>
<evidence type="ECO:0000256" key="4">
    <source>
        <dbReference type="ARBA" id="ARBA00014657"/>
    </source>
</evidence>
<keyword evidence="7" id="KW-0276">Fatty acid metabolism</keyword>
<dbReference type="Gene3D" id="3.40.47.10">
    <property type="match status" value="1"/>
</dbReference>
<dbReference type="EC" id="2.3.1.179" evidence="3 14"/>
<dbReference type="RefSeq" id="WP_010750898.1">
    <property type="nucleotide sequence ID" value="NZ_BJWF01000011.1"/>
</dbReference>
<dbReference type="PIRSF" id="PIRSF000447">
    <property type="entry name" value="KAS_II"/>
    <property type="match status" value="1"/>
</dbReference>
<evidence type="ECO:0000256" key="12">
    <source>
        <dbReference type="ARBA" id="ARBA00047318"/>
    </source>
</evidence>
<comment type="catalytic activity">
    <reaction evidence="12 14">
        <text>(9Z)-hexadecenoyl-[ACP] + malonyl-[ACP] + H(+) = 3-oxo-(11Z)-octadecenoyl-[ACP] + holo-[ACP] + CO2</text>
        <dbReference type="Rhea" id="RHEA:55040"/>
        <dbReference type="Rhea" id="RHEA-COMP:9623"/>
        <dbReference type="Rhea" id="RHEA-COMP:9685"/>
        <dbReference type="Rhea" id="RHEA-COMP:10800"/>
        <dbReference type="Rhea" id="RHEA-COMP:14074"/>
        <dbReference type="ChEBI" id="CHEBI:15378"/>
        <dbReference type="ChEBI" id="CHEBI:16526"/>
        <dbReference type="ChEBI" id="CHEBI:64479"/>
        <dbReference type="ChEBI" id="CHEBI:78449"/>
        <dbReference type="ChEBI" id="CHEBI:83989"/>
        <dbReference type="ChEBI" id="CHEBI:138538"/>
        <dbReference type="EC" id="2.3.1.179"/>
    </reaction>
</comment>
<gene>
    <name evidence="18" type="primary">abf</name>
    <name evidence="18" type="ORF">EVI01_12540</name>
</gene>
<reference evidence="18 19" key="1">
    <citation type="submission" date="2019-07" db="EMBL/GenBank/DDBJ databases">
        <title>Whole genome shotgun sequence of Enterococcus villorum NBRC 100699.</title>
        <authorList>
            <person name="Hosoyama A."/>
            <person name="Uohara A."/>
            <person name="Ohji S."/>
            <person name="Ichikawa N."/>
        </authorList>
    </citation>
    <scope>NUCLEOTIDE SEQUENCE [LARGE SCALE GENOMIC DNA]</scope>
    <source>
        <strain evidence="18 19">NBRC 100699</strain>
    </source>
</reference>
<dbReference type="InterPro" id="IPR020841">
    <property type="entry name" value="PKS_Beta-ketoAc_synthase_dom"/>
</dbReference>
<comment type="function">
    <text evidence="11 14">Involved in the type II fatty acid elongation cycle. Catalyzes the elongation of a wide range of acyl-ACP by the addition of two carbons from malonyl-ACP to an acyl acceptor. Can efficiently catalyze the conversion of palmitoleoyl-ACP (cis-hexadec-9-enoyl-ACP) to cis-vaccenoyl-ACP (cis-octadec-11-enoyl-ACP), an essential step in the thermal regulation of fatty acid composition.</text>
</comment>
<dbReference type="Pfam" id="PF02801">
    <property type="entry name" value="Ketoacyl-synt_C"/>
    <property type="match status" value="1"/>
</dbReference>
<evidence type="ECO:0000256" key="15">
    <source>
        <dbReference type="PIRSR" id="PIRSR000447-1"/>
    </source>
</evidence>
<dbReference type="GO" id="GO:0004315">
    <property type="term" value="F:3-oxoacyl-[acyl-carrier-protein] synthase activity"/>
    <property type="evidence" value="ECO:0007669"/>
    <property type="project" value="UniProtKB-UniRule"/>
</dbReference>
<dbReference type="InterPro" id="IPR014030">
    <property type="entry name" value="Ketoacyl_synth_N"/>
</dbReference>
<dbReference type="Proteomes" id="UP000321830">
    <property type="component" value="Unassembled WGS sequence"/>
</dbReference>
<dbReference type="InterPro" id="IPR014031">
    <property type="entry name" value="Ketoacyl_synth_C"/>
</dbReference>
<dbReference type="InterPro" id="IPR018201">
    <property type="entry name" value="Ketoacyl_synth_AS"/>
</dbReference>